<evidence type="ECO:0000313" key="1">
    <source>
        <dbReference type="EMBL" id="KAK5610698.1"/>
    </source>
</evidence>
<organism evidence="1 2">
    <name type="scientific">Crenichthys baileyi</name>
    <name type="common">White River springfish</name>
    <dbReference type="NCBI Taxonomy" id="28760"/>
    <lineage>
        <taxon>Eukaryota</taxon>
        <taxon>Metazoa</taxon>
        <taxon>Chordata</taxon>
        <taxon>Craniata</taxon>
        <taxon>Vertebrata</taxon>
        <taxon>Euteleostomi</taxon>
        <taxon>Actinopterygii</taxon>
        <taxon>Neopterygii</taxon>
        <taxon>Teleostei</taxon>
        <taxon>Neoteleostei</taxon>
        <taxon>Acanthomorphata</taxon>
        <taxon>Ovalentaria</taxon>
        <taxon>Atherinomorphae</taxon>
        <taxon>Cyprinodontiformes</taxon>
        <taxon>Goodeidae</taxon>
        <taxon>Crenichthys</taxon>
    </lineage>
</organism>
<dbReference type="EMBL" id="JAHHUM010001541">
    <property type="protein sequence ID" value="KAK5610698.1"/>
    <property type="molecule type" value="Genomic_DNA"/>
</dbReference>
<gene>
    <name evidence="1" type="ORF">CRENBAI_001297</name>
</gene>
<proteinExistence type="predicted"/>
<protein>
    <submittedName>
        <fullName evidence="1">Uncharacterized protein</fullName>
    </submittedName>
</protein>
<dbReference type="AlphaFoldDB" id="A0AAV9RP54"/>
<reference evidence="1 2" key="1">
    <citation type="submission" date="2021-06" db="EMBL/GenBank/DDBJ databases">
        <authorList>
            <person name="Palmer J.M."/>
        </authorList>
    </citation>
    <scope>NUCLEOTIDE SEQUENCE [LARGE SCALE GENOMIC DNA]</scope>
    <source>
        <strain evidence="1 2">MEX-2019</strain>
        <tissue evidence="1">Muscle</tissue>
    </source>
</reference>
<accession>A0AAV9RP54</accession>
<keyword evidence="2" id="KW-1185">Reference proteome</keyword>
<dbReference type="Proteomes" id="UP001311232">
    <property type="component" value="Unassembled WGS sequence"/>
</dbReference>
<name>A0AAV9RP54_9TELE</name>
<comment type="caution">
    <text evidence="1">The sequence shown here is derived from an EMBL/GenBank/DDBJ whole genome shotgun (WGS) entry which is preliminary data.</text>
</comment>
<sequence>MDQAERIGQDLNRSCYSASLWDYMFTRTDAKAGLSSDSESGDEAEEIDNSDCITLGNIPSFQLTLTQDEDDEESFGLVAEELKQKIPEAIAITTFEEDRESEWRRSVTLTVNAMGEGRRILHLGHSPVAANFLQSLRTTDGFFSSRKGVAGHENHRTS</sequence>
<evidence type="ECO:0000313" key="2">
    <source>
        <dbReference type="Proteomes" id="UP001311232"/>
    </source>
</evidence>